<gene>
    <name evidence="4" type="ORF">Naga_100012g35</name>
</gene>
<dbReference type="SUPFAM" id="SSF53474">
    <property type="entry name" value="alpha/beta-Hydrolases"/>
    <property type="match status" value="1"/>
</dbReference>
<evidence type="ECO:0000259" key="3">
    <source>
        <dbReference type="Pfam" id="PF01764"/>
    </source>
</evidence>
<evidence type="ECO:0000313" key="4">
    <source>
        <dbReference type="EMBL" id="EWM21613.1"/>
    </source>
</evidence>
<feature type="domain" description="Fungal lipase-type" evidence="3">
    <location>
        <begin position="307"/>
        <end position="428"/>
    </location>
</feature>
<dbReference type="EMBL" id="AZIL01002442">
    <property type="protein sequence ID" value="EWM21613.1"/>
    <property type="molecule type" value="Genomic_DNA"/>
</dbReference>
<dbReference type="InterPro" id="IPR029058">
    <property type="entry name" value="AB_hydrolase_fold"/>
</dbReference>
<feature type="compositionally biased region" description="Polar residues" evidence="1">
    <location>
        <begin position="55"/>
        <end position="65"/>
    </location>
</feature>
<dbReference type="GO" id="GO:0006629">
    <property type="term" value="P:lipid metabolic process"/>
    <property type="evidence" value="ECO:0007669"/>
    <property type="project" value="InterPro"/>
</dbReference>
<organism evidence="4 5">
    <name type="scientific">Nannochloropsis gaditana</name>
    <dbReference type="NCBI Taxonomy" id="72520"/>
    <lineage>
        <taxon>Eukaryota</taxon>
        <taxon>Sar</taxon>
        <taxon>Stramenopiles</taxon>
        <taxon>Ochrophyta</taxon>
        <taxon>Eustigmatophyceae</taxon>
        <taxon>Eustigmatales</taxon>
        <taxon>Monodopsidaceae</taxon>
        <taxon>Nannochloropsis</taxon>
    </lineage>
</organism>
<comment type="caution">
    <text evidence="4">The sequence shown here is derived from an EMBL/GenBank/DDBJ whole genome shotgun (WGS) entry which is preliminary data.</text>
</comment>
<feature type="signal peptide" evidence="2">
    <location>
        <begin position="1"/>
        <end position="23"/>
    </location>
</feature>
<dbReference type="Gene3D" id="3.40.50.1820">
    <property type="entry name" value="alpha/beta hydrolase"/>
    <property type="match status" value="1"/>
</dbReference>
<evidence type="ECO:0000256" key="2">
    <source>
        <dbReference type="SAM" id="SignalP"/>
    </source>
</evidence>
<dbReference type="InterPro" id="IPR002921">
    <property type="entry name" value="Fungal_lipase-type"/>
</dbReference>
<dbReference type="Proteomes" id="UP000019335">
    <property type="component" value="Unassembled WGS sequence"/>
</dbReference>
<keyword evidence="2" id="KW-0732">Signal</keyword>
<reference evidence="4 5" key="1">
    <citation type="journal article" date="2014" name="Mol. Plant">
        <title>Chromosome Scale Genome Assembly and Transcriptome Profiling of Nannochloropsis gaditana in Nitrogen Depletion.</title>
        <authorList>
            <person name="Corteggiani Carpinelli E."/>
            <person name="Telatin A."/>
            <person name="Vitulo N."/>
            <person name="Forcato C."/>
            <person name="D'Angelo M."/>
            <person name="Schiavon R."/>
            <person name="Vezzi A."/>
            <person name="Giacometti G.M."/>
            <person name="Morosinotto T."/>
            <person name="Valle G."/>
        </authorList>
    </citation>
    <scope>NUCLEOTIDE SEQUENCE [LARGE SCALE GENOMIC DNA]</scope>
    <source>
        <strain evidence="4 5">B-31</strain>
    </source>
</reference>
<accession>W7TDJ3</accession>
<protein>
    <submittedName>
        <fullName evidence="4">Lipase domain-containing protein</fullName>
    </submittedName>
</protein>
<evidence type="ECO:0000313" key="5">
    <source>
        <dbReference type="Proteomes" id="UP000019335"/>
    </source>
</evidence>
<name>W7TDJ3_9STRA</name>
<feature type="region of interest" description="Disordered" evidence="1">
    <location>
        <begin position="28"/>
        <end position="105"/>
    </location>
</feature>
<feature type="chain" id="PRO_5004900649" evidence="2">
    <location>
        <begin position="24"/>
        <end position="617"/>
    </location>
</feature>
<keyword evidence="5" id="KW-1185">Reference proteome</keyword>
<dbReference type="OrthoDB" id="426718at2759"/>
<sequence>MVNIAKTSVLLLGTFSAVAIASGEPPALLRPQGRLQQEDSTQESHPGIEFPESLARSNYGDSQPRSAYESVSVGDDGSIRPLYTNANADTHGVQRPTHDDSASKSLTQEDVSLIFELASGNASIDSNLQGSGIGDKAITATSLVMEHFVAAFENYRRHLSGISKLFPWAGVIEFLVSVNAVCPIVDFVETIVAVNLPSVRIQTTQEYPQNPDGTLPRPWKDLKGCDAWFVDEDTIRAEKASYYYVYRMYDTFYAYATDTAEDKELLDPLAPGWGPQTVHFRNATSVGGQWRESPFSVVTEKDGHVLVAMRGTMYQDEYRASSIYEFTEPNETVPYFEGKVHSGAFQLFKEMLPPLLQDIKSRSPNKVTLIGHSVGGVIATMLGAYLGRLDAKEWGVKEEGAERGKGMEVEVLTVGAYAPGDREFWEKAKGGMNVRNIRYLGEGWIEDGLDAPGKMYTMGDVVAQAPGVPLPTCMHSSSGNETLWGVHKDAGWFDYYMPPCTVAIYPTSIKNTAAWRDKTNMLDPARMAVVLSHKCPYTCWLTDGMGDPNTRCYFQEQREVQQQGIRAWIGSLWKKGGKGGKGMALRDGEICRRTEADLYADLDLTRDPRIRGSIGQG</sequence>
<dbReference type="AlphaFoldDB" id="W7TDJ3"/>
<proteinExistence type="predicted"/>
<dbReference type="Pfam" id="PF01764">
    <property type="entry name" value="Lipase_3"/>
    <property type="match status" value="1"/>
</dbReference>
<evidence type="ECO:0000256" key="1">
    <source>
        <dbReference type="SAM" id="MobiDB-lite"/>
    </source>
</evidence>